<proteinExistence type="predicted"/>
<evidence type="ECO:0000313" key="2">
    <source>
        <dbReference type="Proteomes" id="UP000245626"/>
    </source>
</evidence>
<sequence length="601" mass="67262">MPVTLLNQHWTRATDYPSQLSQTDLPSIIFQNVGQYSPWFDAGNTDQDWRTPDGCQVVFVNQLERHGSRYPTSGSYSGIASTLVKIANHLDKVSYSGPEDPVDPTLRFLRNYTSSASGADGGLKGVLGNAELVPFGQFEAFRSGRDFSERYSHLFQASVDVNSDYRRDLKGSSRRDQASFEALGTRQSSSNSDEFSQRPFVRASGGDRVVASSRFWLQGFHNPRRPFLHTPPSTTPWPPKGTTEDDYALKNQQGKPNIPLPNPDVIISEKGTSNNTLDVYTCTKFESSVRNNATSLSQQKQDEFSKSATLPILERWSKGFSKTDQNNQAINLTNSDVLNLFSLCAFDTVARLDPYDWIRYDDDDDDEESQTSARRRSSKDAISKVCGMFERNEFGGIYEVVLNIEKSYGFGPDQPFSRALATPWLRELLARLRSERPRGLEDQPTALNTTLDSNPSTFPLPPTDQEYSDFSSNGRSWTTGGKPTGFVDFTHDNQLAPIISSLGLIDFGGEGGSTGWNTAKTTPFDGRLTVEKLYCPSTTTSSSSSDQDFYIRLIVNGKVRSTKDWCQQGREEARDQLCPQQVFLKSLDWVQGYDEWSKCYA</sequence>
<evidence type="ECO:0000313" key="1">
    <source>
        <dbReference type="EMBL" id="PWN49545.1"/>
    </source>
</evidence>
<accession>A0ACD0NUY0</accession>
<reference evidence="1 2" key="1">
    <citation type="journal article" date="2018" name="Mol. Biol. Evol.">
        <title>Broad Genomic Sampling Reveals a Smut Pathogenic Ancestry of the Fungal Clade Ustilaginomycotina.</title>
        <authorList>
            <person name="Kijpornyongpan T."/>
            <person name="Mondo S.J."/>
            <person name="Barry K."/>
            <person name="Sandor L."/>
            <person name="Lee J."/>
            <person name="Lipzen A."/>
            <person name="Pangilinan J."/>
            <person name="LaButti K."/>
            <person name="Hainaut M."/>
            <person name="Henrissat B."/>
            <person name="Grigoriev I.V."/>
            <person name="Spatafora J.W."/>
            <person name="Aime M.C."/>
        </authorList>
    </citation>
    <scope>NUCLEOTIDE SEQUENCE [LARGE SCALE GENOMIC DNA]</scope>
    <source>
        <strain evidence="1 2">SA 807</strain>
    </source>
</reference>
<dbReference type="Proteomes" id="UP000245626">
    <property type="component" value="Unassembled WGS sequence"/>
</dbReference>
<gene>
    <name evidence="1" type="ORF">IE53DRAFT_138263</name>
</gene>
<protein>
    <submittedName>
        <fullName evidence="1">Phosphoglycerate mutase-like protein</fullName>
    </submittedName>
</protein>
<organism evidence="1 2">
    <name type="scientific">Violaceomyces palustris</name>
    <dbReference type="NCBI Taxonomy" id="1673888"/>
    <lineage>
        <taxon>Eukaryota</taxon>
        <taxon>Fungi</taxon>
        <taxon>Dikarya</taxon>
        <taxon>Basidiomycota</taxon>
        <taxon>Ustilaginomycotina</taxon>
        <taxon>Ustilaginomycetes</taxon>
        <taxon>Violaceomycetales</taxon>
        <taxon>Violaceomycetaceae</taxon>
        <taxon>Violaceomyces</taxon>
    </lineage>
</organism>
<keyword evidence="2" id="KW-1185">Reference proteome</keyword>
<name>A0ACD0NUY0_9BASI</name>
<dbReference type="EMBL" id="KZ820035">
    <property type="protein sequence ID" value="PWN49545.1"/>
    <property type="molecule type" value="Genomic_DNA"/>
</dbReference>